<organism evidence="2">
    <name type="scientific">Emiliania huxleyi</name>
    <name type="common">Coccolithophore</name>
    <name type="synonym">Pontosphaera huxleyi</name>
    <dbReference type="NCBI Taxonomy" id="2903"/>
    <lineage>
        <taxon>Eukaryota</taxon>
        <taxon>Haptista</taxon>
        <taxon>Haptophyta</taxon>
        <taxon>Prymnesiophyceae</taxon>
        <taxon>Isochrysidales</taxon>
        <taxon>Noelaerhabdaceae</taxon>
        <taxon>Emiliania</taxon>
    </lineage>
</organism>
<sequence>SPSPSSPPPLRVAAAGVGERVTRLDDRRAPKAQYGARRRAVAASQLWPRARLRTA</sequence>
<evidence type="ECO:0000313" key="2">
    <source>
        <dbReference type="EMBL" id="EOD08937.1"/>
    </source>
</evidence>
<feature type="non-terminal residue" evidence="2">
    <location>
        <position position="1"/>
    </location>
</feature>
<reference evidence="2" key="1">
    <citation type="submission" date="2012-07" db="EMBL/GenBank/DDBJ databases">
        <title>Genome variability drives Emilianias global distribution.</title>
        <authorList>
            <consortium name="DOE Joint Genome Institute"/>
            <person name="Read B."/>
            <person name="Kegel J."/>
            <person name="Klute M."/>
            <person name="Kuo A."/>
            <person name="Lefebvre S.C."/>
            <person name="Maumus F."/>
            <person name="Mayer C."/>
            <person name="Miller J."/>
            <person name="Allen A."/>
            <person name="Bidle K."/>
            <person name="Borodovsky M."/>
            <person name="Bowler C."/>
            <person name="Brownlee C."/>
            <person name="Claverie J.-M."/>
            <person name="Cock M."/>
            <person name="De Vargas C."/>
            <person name="Elias M."/>
            <person name="Frickenhaus S."/>
            <person name="Gladyshev V.N."/>
            <person name="Gonzalez K."/>
            <person name="Guda C."/>
            <person name="Hadaegh A."/>
            <person name="Herman E."/>
            <person name="Iglesias-Rodriguez D."/>
            <person name="Jones B."/>
            <person name="Lawson T."/>
            <person name="Leese F."/>
            <person name="Lin Y.-C."/>
            <person name="Lindquist E."/>
            <person name="Lobanov A."/>
            <person name="Lucas S."/>
            <person name="Malik S.-H.B."/>
            <person name="Marsh M.E."/>
            <person name="Mock T."/>
            <person name="Monier A."/>
            <person name="Moreau H."/>
            <person name="Mueller-Roeber B."/>
            <person name="Napier J."/>
            <person name="Ogata H."/>
            <person name="Parker M."/>
            <person name="Probert I."/>
            <person name="Quesneville H."/>
            <person name="Raines C."/>
            <person name="Rensing S."/>
            <person name="Riano-Pachon D.M."/>
            <person name="Richier S."/>
            <person name="Rokitta S."/>
            <person name="Salamov A."/>
            <person name="Sarno A.F."/>
            <person name="Schmutz J."/>
            <person name="Schroeder D."/>
            <person name="Shiraiwa Y."/>
            <person name="Soanes D.M."/>
            <person name="Valentin K."/>
            <person name="Van Der Giezen M."/>
            <person name="Van Der Peer Y."/>
            <person name="Vardi A."/>
            <person name="Verret F."/>
            <person name="Von Dassow P."/>
            <person name="Wheeler G."/>
            <person name="Williams B."/>
            <person name="Wilson W."/>
            <person name="Wolfe G."/>
            <person name="Wurch L.L."/>
            <person name="Young J."/>
            <person name="Dacks J.B."/>
            <person name="Delwiche C.F."/>
            <person name="Dyhrman S."/>
            <person name="Glockner G."/>
            <person name="John U."/>
            <person name="Richards T."/>
            <person name="Worden A.Z."/>
            <person name="Zhang X."/>
            <person name="Grigoriev I.V."/>
        </authorList>
    </citation>
    <scope>NUCLEOTIDE SEQUENCE</scope>
    <source>
        <strain evidence="2">CCMP1516</strain>
    </source>
</reference>
<gene>
    <name evidence="2" type="ORF">EMIHUDRAFT_371884</name>
</gene>
<protein>
    <submittedName>
        <fullName evidence="2">Uncharacterized protein</fullName>
    </submittedName>
</protein>
<proteinExistence type="predicted"/>
<feature type="non-terminal residue" evidence="2">
    <location>
        <position position="55"/>
    </location>
</feature>
<accession>R1BHT8</accession>
<dbReference type="KEGG" id="ehx:EMIHUDRAFT_371884"/>
<dbReference type="GeneID" id="17255091"/>
<dbReference type="RefSeq" id="XP_005761366.1">
    <property type="nucleotide sequence ID" value="XM_005761309.1"/>
</dbReference>
<feature type="region of interest" description="Disordered" evidence="1">
    <location>
        <begin position="30"/>
        <end position="55"/>
    </location>
</feature>
<evidence type="ECO:0000256" key="1">
    <source>
        <dbReference type="SAM" id="MobiDB-lite"/>
    </source>
</evidence>
<dbReference type="AlphaFoldDB" id="R1BHT8"/>
<dbReference type="EMBL" id="KB868776">
    <property type="protein sequence ID" value="EOD08937.1"/>
    <property type="molecule type" value="Genomic_DNA"/>
</dbReference>
<name>R1BHT8_EMIHU</name>
<dbReference type="HOGENOM" id="CLU_3056866_0_0_1"/>